<dbReference type="InterPro" id="IPR016696">
    <property type="entry name" value="TRAPP-I_su5"/>
</dbReference>
<organism evidence="9 10">
    <name type="scientific">Jimgerdemannia flammicorona</name>
    <dbReference type="NCBI Taxonomy" id="994334"/>
    <lineage>
        <taxon>Eukaryota</taxon>
        <taxon>Fungi</taxon>
        <taxon>Fungi incertae sedis</taxon>
        <taxon>Mucoromycota</taxon>
        <taxon>Mucoromycotina</taxon>
        <taxon>Endogonomycetes</taxon>
        <taxon>Endogonales</taxon>
        <taxon>Endogonaceae</taxon>
        <taxon>Jimgerdemannia</taxon>
    </lineage>
</organism>
<reference evidence="9 10" key="1">
    <citation type="journal article" date="2018" name="New Phytol.">
        <title>Phylogenomics of Endogonaceae and evolution of mycorrhizas within Mucoromycota.</title>
        <authorList>
            <person name="Chang Y."/>
            <person name="Desiro A."/>
            <person name="Na H."/>
            <person name="Sandor L."/>
            <person name="Lipzen A."/>
            <person name="Clum A."/>
            <person name="Barry K."/>
            <person name="Grigoriev I.V."/>
            <person name="Martin F.M."/>
            <person name="Stajich J.E."/>
            <person name="Smith M.E."/>
            <person name="Bonito G."/>
            <person name="Spatafora J.W."/>
        </authorList>
    </citation>
    <scope>NUCLEOTIDE SEQUENCE [LARGE SCALE GENOMIC DNA]</scope>
    <source>
        <strain evidence="9 10">AD002</strain>
    </source>
</reference>
<comment type="subunit">
    <text evidence="7">Part of the multisubunit TRAPP (transport protein particle) complex.</text>
</comment>
<dbReference type="PIRSF" id="PIRSF017479">
    <property type="entry name" value="TRAPP_I_complex_Trs31"/>
    <property type="match status" value="1"/>
</dbReference>
<evidence type="ECO:0000256" key="5">
    <source>
        <dbReference type="ARBA" id="ARBA00022892"/>
    </source>
</evidence>
<evidence type="ECO:0000256" key="8">
    <source>
        <dbReference type="SAM" id="MobiDB-lite"/>
    </source>
</evidence>
<keyword evidence="3 7" id="KW-0813">Transport</keyword>
<dbReference type="Pfam" id="PF04051">
    <property type="entry name" value="TRAPP"/>
    <property type="match status" value="1"/>
</dbReference>
<dbReference type="Proteomes" id="UP000274822">
    <property type="component" value="Unassembled WGS sequence"/>
</dbReference>
<dbReference type="EMBL" id="RBNJ01016661">
    <property type="protein sequence ID" value="RUS24249.1"/>
    <property type="molecule type" value="Genomic_DNA"/>
</dbReference>
<dbReference type="GO" id="GO:1990071">
    <property type="term" value="C:TRAPPII protein complex"/>
    <property type="evidence" value="ECO:0007669"/>
    <property type="project" value="TreeGrafter"/>
</dbReference>
<evidence type="ECO:0000256" key="1">
    <source>
        <dbReference type="ARBA" id="ARBA00004240"/>
    </source>
</evidence>
<dbReference type="Gene3D" id="3.30.1380.20">
    <property type="entry name" value="Trafficking protein particle complex subunit 3"/>
    <property type="match status" value="1"/>
</dbReference>
<gene>
    <name evidence="9" type="ORF">BC938DRAFT_473885</name>
</gene>
<proteinExistence type="inferred from homology"/>
<dbReference type="GO" id="GO:0005783">
    <property type="term" value="C:endoplasmic reticulum"/>
    <property type="evidence" value="ECO:0007669"/>
    <property type="project" value="UniProtKB-SubCell"/>
</dbReference>
<evidence type="ECO:0000313" key="9">
    <source>
        <dbReference type="EMBL" id="RUS24249.1"/>
    </source>
</evidence>
<accession>A0A433Q362</accession>
<evidence type="ECO:0000256" key="3">
    <source>
        <dbReference type="ARBA" id="ARBA00022448"/>
    </source>
</evidence>
<dbReference type="PANTHER" id="PTHR20902:SF0">
    <property type="entry name" value="TRAFFICKING PROTEIN PARTICLE COMPLEX SUBUNIT 5"/>
    <property type="match status" value="1"/>
</dbReference>
<dbReference type="GO" id="GO:0006888">
    <property type="term" value="P:endoplasmic reticulum to Golgi vesicle-mediated transport"/>
    <property type="evidence" value="ECO:0007669"/>
    <property type="project" value="TreeGrafter"/>
</dbReference>
<sequence length="263" mass="29985">MDFGHVQINDPNAPAPNQRLSAASSAADSRYTRGKSTLERSLNKTKGAEVSLSAFAFMFSEMLQYAQKRVQGIQDLERKLNEFGYRVGIRMLELLVWRDKNSKRETRVLSVLYFVHTVVWKNLFGKPADSLEKSTENDDECEWLWCGAISKVTWKWGHMVRFDMISDNDPLVSRYISVPKELSQLNCNAFVAGIVEAVLDGCQFYNQQILTPFTPFPLSTPLPSPQPARVTAHTVPIDGFPFRTTILIKLDREILQREELLKP</sequence>
<evidence type="ECO:0000256" key="7">
    <source>
        <dbReference type="PIRNR" id="PIRNR017479"/>
    </source>
</evidence>
<evidence type="ECO:0000256" key="6">
    <source>
        <dbReference type="ARBA" id="ARBA00023034"/>
    </source>
</evidence>
<dbReference type="InterPro" id="IPR024096">
    <property type="entry name" value="NO_sig/Golgi_transp_ligand-bd"/>
</dbReference>
<evidence type="ECO:0000256" key="4">
    <source>
        <dbReference type="ARBA" id="ARBA00022824"/>
    </source>
</evidence>
<protein>
    <recommendedName>
        <fullName evidence="7">Trafficking protein particle complex subunit</fullName>
    </recommendedName>
</protein>
<dbReference type="InterPro" id="IPR007194">
    <property type="entry name" value="TRAPP_component"/>
</dbReference>
<dbReference type="GO" id="GO:1990070">
    <property type="term" value="C:TRAPPI protein complex"/>
    <property type="evidence" value="ECO:0007669"/>
    <property type="project" value="TreeGrafter"/>
</dbReference>
<comment type="caution">
    <text evidence="9">The sequence shown here is derived from an EMBL/GenBank/DDBJ whole genome shotgun (WGS) entry which is preliminary data.</text>
</comment>
<dbReference type="CDD" id="cd14943">
    <property type="entry name" value="TRAPPC5_Trs31"/>
    <property type="match status" value="1"/>
</dbReference>
<comment type="subcellular location">
    <subcellularLocation>
        <location evidence="1">Endoplasmic reticulum</location>
    </subcellularLocation>
    <subcellularLocation>
        <location evidence="7">Golgi apparatus</location>
        <location evidence="7">cis-Golgi network</location>
    </subcellularLocation>
</comment>
<dbReference type="PANTHER" id="PTHR20902">
    <property type="entry name" value="41-2 PROTEIN ANTIGEN-RELATED"/>
    <property type="match status" value="1"/>
</dbReference>
<evidence type="ECO:0000313" key="10">
    <source>
        <dbReference type="Proteomes" id="UP000274822"/>
    </source>
</evidence>
<dbReference type="AlphaFoldDB" id="A0A433Q362"/>
<feature type="region of interest" description="Disordered" evidence="8">
    <location>
        <begin position="8"/>
        <end position="39"/>
    </location>
</feature>
<comment type="similarity">
    <text evidence="2 7">Belongs to the TRAPP small subunits family. BET3 subfamily.</text>
</comment>
<name>A0A433Q362_9FUNG</name>
<keyword evidence="10" id="KW-1185">Reference proteome</keyword>
<keyword evidence="5 7" id="KW-0931">ER-Golgi transport</keyword>
<keyword evidence="4 7" id="KW-0256">Endoplasmic reticulum</keyword>
<keyword evidence="6 7" id="KW-0333">Golgi apparatus</keyword>
<dbReference type="GO" id="GO:1990072">
    <property type="term" value="C:TRAPPIII protein complex"/>
    <property type="evidence" value="ECO:0007669"/>
    <property type="project" value="TreeGrafter"/>
</dbReference>
<evidence type="ECO:0000256" key="2">
    <source>
        <dbReference type="ARBA" id="ARBA00006218"/>
    </source>
</evidence>
<dbReference type="SUPFAM" id="SSF111126">
    <property type="entry name" value="Ligand-binding domain in the NO signalling and Golgi transport"/>
    <property type="match status" value="1"/>
</dbReference>